<sequence>MTTAFNLQFDILPKQRKAHFSTHKRVLKWAFHIDSLQTEGFQKRI</sequence>
<proteinExistence type="predicted"/>
<protein>
    <submittedName>
        <fullName evidence="1">Uncharacterized protein</fullName>
    </submittedName>
</protein>
<gene>
    <name evidence="1" type="ORF">HMPREF9303_0613</name>
</gene>
<keyword evidence="2" id="KW-1185">Reference proteome</keyword>
<evidence type="ECO:0000313" key="2">
    <source>
        <dbReference type="Proteomes" id="UP000003155"/>
    </source>
</evidence>
<name>F0H8D8_9BACT</name>
<organism evidence="1 2">
    <name type="scientific">Prevotella denticola CRIS 18C-A</name>
    <dbReference type="NCBI Taxonomy" id="944557"/>
    <lineage>
        <taxon>Bacteria</taxon>
        <taxon>Pseudomonadati</taxon>
        <taxon>Bacteroidota</taxon>
        <taxon>Bacteroidia</taxon>
        <taxon>Bacteroidales</taxon>
        <taxon>Prevotellaceae</taxon>
        <taxon>Prevotella</taxon>
    </lineage>
</organism>
<accession>F0H8D8</accession>
<reference evidence="1 2" key="1">
    <citation type="submission" date="2011-02" db="EMBL/GenBank/DDBJ databases">
        <authorList>
            <person name="Durkin A.S."/>
            <person name="Madupu R."/>
            <person name="Torralba M."/>
            <person name="Gillis M."/>
            <person name="Methe B."/>
            <person name="Sutton G."/>
            <person name="Nelson K.E."/>
        </authorList>
    </citation>
    <scope>NUCLEOTIDE SEQUENCE [LARGE SCALE GENOMIC DNA]</scope>
    <source>
        <strain evidence="1 2">CRIS 18C-A</strain>
    </source>
</reference>
<comment type="caution">
    <text evidence="1">The sequence shown here is derived from an EMBL/GenBank/DDBJ whole genome shotgun (WGS) entry which is preliminary data.</text>
</comment>
<dbReference type="Proteomes" id="UP000003155">
    <property type="component" value="Unassembled WGS sequence"/>
</dbReference>
<evidence type="ECO:0000313" key="1">
    <source>
        <dbReference type="EMBL" id="EGC85911.1"/>
    </source>
</evidence>
<dbReference type="AlphaFoldDB" id="F0H8D8"/>
<dbReference type="EMBL" id="AEXO01000092">
    <property type="protein sequence ID" value="EGC85911.1"/>
    <property type="molecule type" value="Genomic_DNA"/>
</dbReference>